<keyword evidence="3" id="KW-1185">Reference proteome</keyword>
<dbReference type="PATRIC" id="fig|69222.5.peg.821"/>
<evidence type="ECO:0000313" key="2">
    <source>
        <dbReference type="EMBL" id="EXU76706.1"/>
    </source>
</evidence>
<feature type="domain" description="YjiS-like" evidence="1">
    <location>
        <begin position="27"/>
        <end position="58"/>
    </location>
</feature>
<dbReference type="InterPro" id="IPR009506">
    <property type="entry name" value="YjiS-like"/>
</dbReference>
<accession>A0A014M4I9</accession>
<dbReference type="Proteomes" id="UP000019918">
    <property type="component" value="Unassembled WGS sequence"/>
</dbReference>
<protein>
    <recommendedName>
        <fullName evidence="1">YjiS-like domain-containing protein</fullName>
    </recommendedName>
</protein>
<dbReference type="RefSeq" id="WP_034934461.1">
    <property type="nucleotide sequence ID" value="NZ_JFHN01000024.1"/>
</dbReference>
<proteinExistence type="predicted"/>
<gene>
    <name evidence="2" type="ORF">BG55_03920</name>
</gene>
<dbReference type="OrthoDB" id="6505244at2"/>
<sequence length="63" mass="7795">MEFYENRSARPFKESPFRLICQLPYRMWKSWRLRTLTRRALSRLDKAQLRDIGLTCEDVNRFK</sequence>
<organism evidence="2 3">
    <name type="scientific">Erwinia mallotivora</name>
    <dbReference type="NCBI Taxonomy" id="69222"/>
    <lineage>
        <taxon>Bacteria</taxon>
        <taxon>Pseudomonadati</taxon>
        <taxon>Pseudomonadota</taxon>
        <taxon>Gammaproteobacteria</taxon>
        <taxon>Enterobacterales</taxon>
        <taxon>Erwiniaceae</taxon>
        <taxon>Erwinia</taxon>
    </lineage>
</organism>
<dbReference type="AlphaFoldDB" id="A0A014M4I9"/>
<dbReference type="STRING" id="69222.BG55_03920"/>
<name>A0A014M4I9_9GAMM</name>
<evidence type="ECO:0000259" key="1">
    <source>
        <dbReference type="Pfam" id="PF06568"/>
    </source>
</evidence>
<reference evidence="2 3" key="1">
    <citation type="submission" date="2014-02" db="EMBL/GenBank/DDBJ databases">
        <title>Draft genome of Erwinia mallotivora strain BT-MARDI, a papaya dieback pathogen.</title>
        <authorList>
            <person name="Redzuan R."/>
            <person name="Abu Bakar N."/>
            <person name="Badrun R."/>
            <person name="Mohd Raih M.F."/>
            <person name="Rozano L."/>
            <person name="Mat Amin N."/>
        </authorList>
    </citation>
    <scope>NUCLEOTIDE SEQUENCE [LARGE SCALE GENOMIC DNA]</scope>
    <source>
        <strain evidence="2 3">BT-MARDI</strain>
    </source>
</reference>
<dbReference type="Pfam" id="PF06568">
    <property type="entry name" value="YjiS-like"/>
    <property type="match status" value="1"/>
</dbReference>
<comment type="caution">
    <text evidence="2">The sequence shown here is derived from an EMBL/GenBank/DDBJ whole genome shotgun (WGS) entry which is preliminary data.</text>
</comment>
<evidence type="ECO:0000313" key="3">
    <source>
        <dbReference type="Proteomes" id="UP000019918"/>
    </source>
</evidence>
<dbReference type="EMBL" id="JFHN01000024">
    <property type="protein sequence ID" value="EXU76706.1"/>
    <property type="molecule type" value="Genomic_DNA"/>
</dbReference>